<organism evidence="2 3">
    <name type="scientific">Nitratireductor basaltis</name>
    <dbReference type="NCBI Taxonomy" id="472175"/>
    <lineage>
        <taxon>Bacteria</taxon>
        <taxon>Pseudomonadati</taxon>
        <taxon>Pseudomonadota</taxon>
        <taxon>Alphaproteobacteria</taxon>
        <taxon>Hyphomicrobiales</taxon>
        <taxon>Phyllobacteriaceae</taxon>
        <taxon>Nitratireductor</taxon>
    </lineage>
</organism>
<proteinExistence type="predicted"/>
<feature type="transmembrane region" description="Helical" evidence="1">
    <location>
        <begin position="12"/>
        <end position="37"/>
    </location>
</feature>
<evidence type="ECO:0000256" key="1">
    <source>
        <dbReference type="SAM" id="Phobius"/>
    </source>
</evidence>
<dbReference type="AlphaFoldDB" id="A0A084UDN6"/>
<dbReference type="Proteomes" id="UP000053675">
    <property type="component" value="Unassembled WGS sequence"/>
</dbReference>
<dbReference type="STRING" id="472175.EL18_02114"/>
<reference evidence="2 3" key="1">
    <citation type="submission" date="2014-05" db="EMBL/GenBank/DDBJ databases">
        <title>Draft Genome Sequence of Nitratireductor basaltis Strain UMTGB225, A Marine Bacterium Isolated from Green Barrel Tunicate.</title>
        <authorList>
            <person name="Gan H.Y."/>
        </authorList>
    </citation>
    <scope>NUCLEOTIDE SEQUENCE [LARGE SCALE GENOMIC DNA]</scope>
    <source>
        <strain evidence="2 3">UMTGB225</strain>
    </source>
</reference>
<evidence type="ECO:0000313" key="2">
    <source>
        <dbReference type="EMBL" id="KFB11072.1"/>
    </source>
</evidence>
<gene>
    <name evidence="2" type="ORF">EL18_02114</name>
</gene>
<evidence type="ECO:0000313" key="3">
    <source>
        <dbReference type="Proteomes" id="UP000053675"/>
    </source>
</evidence>
<sequence>MLDCLASQRIPTALLVSFLIALVVVTGAIESTVPIAAR</sequence>
<accession>A0A084UDN6</accession>
<dbReference type="EMBL" id="JMQM01000001">
    <property type="protein sequence ID" value="KFB11072.1"/>
    <property type="molecule type" value="Genomic_DNA"/>
</dbReference>
<keyword evidence="1" id="KW-0812">Transmembrane</keyword>
<keyword evidence="1" id="KW-1133">Transmembrane helix</keyword>
<keyword evidence="3" id="KW-1185">Reference proteome</keyword>
<comment type="caution">
    <text evidence="2">The sequence shown here is derived from an EMBL/GenBank/DDBJ whole genome shotgun (WGS) entry which is preliminary data.</text>
</comment>
<name>A0A084UDN6_9HYPH</name>
<protein>
    <submittedName>
        <fullName evidence="2">Uncharacterized protein</fullName>
    </submittedName>
</protein>
<keyword evidence="1" id="KW-0472">Membrane</keyword>